<evidence type="ECO:0000313" key="4">
    <source>
        <dbReference type="EMBL" id="CAB5033376.1"/>
    </source>
</evidence>
<evidence type="ECO:0000259" key="2">
    <source>
        <dbReference type="Pfam" id="PF12804"/>
    </source>
</evidence>
<dbReference type="PANTHER" id="PTHR19136:SF81">
    <property type="entry name" value="MOLYBDENUM COFACTOR GUANYLYLTRANSFERASE"/>
    <property type="match status" value="1"/>
</dbReference>
<dbReference type="EMBL" id="CAFBND010000030">
    <property type="protein sequence ID" value="CAB4939460.1"/>
    <property type="molecule type" value="Genomic_DNA"/>
</dbReference>
<dbReference type="GO" id="GO:0016779">
    <property type="term" value="F:nucleotidyltransferase activity"/>
    <property type="evidence" value="ECO:0007669"/>
    <property type="project" value="TreeGrafter"/>
</dbReference>
<reference evidence="3" key="1">
    <citation type="submission" date="2020-05" db="EMBL/GenBank/DDBJ databases">
        <authorList>
            <person name="Chiriac C."/>
            <person name="Salcher M."/>
            <person name="Ghai R."/>
            <person name="Kavagutti S V."/>
        </authorList>
    </citation>
    <scope>NUCLEOTIDE SEQUENCE</scope>
</reference>
<name>A0A6J7J8L4_9ZZZZ</name>
<protein>
    <submittedName>
        <fullName evidence="3">Unannotated protein</fullName>
    </submittedName>
</protein>
<dbReference type="Gene3D" id="3.90.550.10">
    <property type="entry name" value="Spore Coat Polysaccharide Biosynthesis Protein SpsA, Chain A"/>
    <property type="match status" value="1"/>
</dbReference>
<dbReference type="SUPFAM" id="SSF53448">
    <property type="entry name" value="Nucleotide-diphospho-sugar transferases"/>
    <property type="match status" value="1"/>
</dbReference>
<dbReference type="Pfam" id="PF12804">
    <property type="entry name" value="NTP_transf_3"/>
    <property type="match status" value="1"/>
</dbReference>
<evidence type="ECO:0000313" key="3">
    <source>
        <dbReference type="EMBL" id="CAB4939460.1"/>
    </source>
</evidence>
<evidence type="ECO:0000256" key="1">
    <source>
        <dbReference type="ARBA" id="ARBA00022679"/>
    </source>
</evidence>
<keyword evidence="1" id="KW-0808">Transferase</keyword>
<accession>A0A6J7J8L4</accession>
<organism evidence="3">
    <name type="scientific">freshwater metagenome</name>
    <dbReference type="NCBI Taxonomy" id="449393"/>
    <lineage>
        <taxon>unclassified sequences</taxon>
        <taxon>metagenomes</taxon>
        <taxon>ecological metagenomes</taxon>
    </lineage>
</organism>
<feature type="domain" description="MobA-like NTP transferase" evidence="2">
    <location>
        <begin position="5"/>
        <end position="158"/>
    </location>
</feature>
<dbReference type="AlphaFoldDB" id="A0A6J7J8L4"/>
<dbReference type="EMBL" id="CAFBPU010000023">
    <property type="protein sequence ID" value="CAB5033376.1"/>
    <property type="molecule type" value="Genomic_DNA"/>
</dbReference>
<dbReference type="InterPro" id="IPR025877">
    <property type="entry name" value="MobA-like_NTP_Trfase"/>
</dbReference>
<dbReference type="InterPro" id="IPR029044">
    <property type="entry name" value="Nucleotide-diphossugar_trans"/>
</dbReference>
<gene>
    <name evidence="3" type="ORF">UFOPK3752_00963</name>
    <name evidence="4" type="ORF">UFOPK4150_01244</name>
</gene>
<proteinExistence type="predicted"/>
<dbReference type="PANTHER" id="PTHR19136">
    <property type="entry name" value="MOLYBDENUM COFACTOR GUANYLYLTRANSFERASE"/>
    <property type="match status" value="1"/>
</dbReference>
<sequence length="200" mass="20611">MSVAAVVLAGGRSRRFGADKLAAEIAGSPLLDRALAAALAVAEVVVVVGPDDRPWPSGILIVREHPPFAGPFAAVVAGLEHLSHLEQPAADDVVLVIAGDLVDPGPQLSALVAALRTPSATNLAPHQVDAAVTVDADGRHQPLLAAYRWGALLDSIAGLNPNGRAAFALLDGLRVLDVPEVGTSARDIDTTEDLARETTR</sequence>